<dbReference type="Proteomes" id="UP001231649">
    <property type="component" value="Chromosome 23"/>
</dbReference>
<sequence length="486" mass="53524">MNADVVQILVTFLLSTPTFMVAVGNSWTSYTLILLQSTESPLGYKITTNDSNLLSSIIMLGCISSIGVGAYLNDKIGRKNTEILSGLCYVLAWSIITTAKTVTQLVIGRYAIGLGTGVHFVTGVVYIGEISQTSIRGTNLSILTFMYNMGTVISYLEGWFCSYAVVNYLNLSVAVAFVLILLCMKETPVYLLRLGKEKEAIKSLKFYRGRSTVTQEILDEIGYMKSQLTNKKYNDNTDFEKSSQNEKEKLNVTACNTEQISALSTLRSVKSAQRALITLVINLSLAVCMGMIAVQAYAGQFFLQAVPSLSPHLCSVLLAVLVTIFSGLSVIIVDLIPRRVIMIGSCMMAASCMACLASMLRWAWAPDWGIPAVVVLYSVIYNCGAVNIPFIQIAECLPPEMISFGTCVVMCSMFLANFAVLFVFHPAVDALGLDAVFFLFAIISLITASVAFLIMRETRKIPFEVVQNMFEHGYLYQRQIRLLVEH</sequence>
<comment type="caution">
    <text evidence="1">The sequence shown here is derived from an EMBL/GenBank/DDBJ whole genome shotgun (WGS) entry which is preliminary data.</text>
</comment>
<proteinExistence type="predicted"/>
<keyword evidence="2" id="KW-1185">Reference proteome</keyword>
<reference evidence="1" key="1">
    <citation type="submission" date="2023-03" db="EMBL/GenBank/DDBJ databases">
        <title>Chromosome-level genomes of two armyworms, Mythimna separata and Mythimna loreyi, provide insights into the biosynthesis and reception of sex pheromones.</title>
        <authorList>
            <person name="Zhao H."/>
        </authorList>
    </citation>
    <scope>NUCLEOTIDE SEQUENCE</scope>
    <source>
        <strain evidence="1">BeijingLab</strain>
    </source>
</reference>
<evidence type="ECO:0000313" key="2">
    <source>
        <dbReference type="Proteomes" id="UP001231649"/>
    </source>
</evidence>
<organism evidence="1 2">
    <name type="scientific">Mythimna loreyi</name>
    <dbReference type="NCBI Taxonomy" id="667449"/>
    <lineage>
        <taxon>Eukaryota</taxon>
        <taxon>Metazoa</taxon>
        <taxon>Ecdysozoa</taxon>
        <taxon>Arthropoda</taxon>
        <taxon>Hexapoda</taxon>
        <taxon>Insecta</taxon>
        <taxon>Pterygota</taxon>
        <taxon>Neoptera</taxon>
        <taxon>Endopterygota</taxon>
        <taxon>Lepidoptera</taxon>
        <taxon>Glossata</taxon>
        <taxon>Ditrysia</taxon>
        <taxon>Noctuoidea</taxon>
        <taxon>Noctuidae</taxon>
        <taxon>Noctuinae</taxon>
        <taxon>Hadenini</taxon>
        <taxon>Mythimna</taxon>
    </lineage>
</organism>
<name>A0ACC2Q8I1_9NEOP</name>
<evidence type="ECO:0000313" key="1">
    <source>
        <dbReference type="EMBL" id="KAJ8710902.1"/>
    </source>
</evidence>
<protein>
    <submittedName>
        <fullName evidence="1">Uncharacterized protein</fullName>
    </submittedName>
</protein>
<dbReference type="EMBL" id="CM056799">
    <property type="protein sequence ID" value="KAJ8710902.1"/>
    <property type="molecule type" value="Genomic_DNA"/>
</dbReference>
<accession>A0ACC2Q8I1</accession>
<gene>
    <name evidence="1" type="ORF">PYW08_009417</name>
</gene>